<proteinExistence type="predicted"/>
<feature type="non-terminal residue" evidence="1">
    <location>
        <position position="1"/>
    </location>
</feature>
<dbReference type="Proteomes" id="UP000752171">
    <property type="component" value="Unassembled WGS sequence"/>
</dbReference>
<organism evidence="1 2">
    <name type="scientific">Astyanax mexicanus</name>
    <name type="common">Blind cave fish</name>
    <name type="synonym">Astyanax fasciatus mexicanus</name>
    <dbReference type="NCBI Taxonomy" id="7994"/>
    <lineage>
        <taxon>Eukaryota</taxon>
        <taxon>Metazoa</taxon>
        <taxon>Chordata</taxon>
        <taxon>Craniata</taxon>
        <taxon>Vertebrata</taxon>
        <taxon>Euteleostomi</taxon>
        <taxon>Actinopterygii</taxon>
        <taxon>Neopterygii</taxon>
        <taxon>Teleostei</taxon>
        <taxon>Ostariophysi</taxon>
        <taxon>Characiformes</taxon>
        <taxon>Characoidei</taxon>
        <taxon>Acestrorhamphidae</taxon>
        <taxon>Acestrorhamphinae</taxon>
        <taxon>Astyanax</taxon>
    </lineage>
</organism>
<gene>
    <name evidence="1" type="ORF">AMEX_G20727</name>
</gene>
<dbReference type="EMBL" id="JAICCE010000017">
    <property type="protein sequence ID" value="KAG9266206.1"/>
    <property type="molecule type" value="Genomic_DNA"/>
</dbReference>
<evidence type="ECO:0000313" key="1">
    <source>
        <dbReference type="EMBL" id="KAG9266206.1"/>
    </source>
</evidence>
<comment type="caution">
    <text evidence="1">The sequence shown here is derived from an EMBL/GenBank/DDBJ whole genome shotgun (WGS) entry which is preliminary data.</text>
</comment>
<evidence type="ECO:0000313" key="2">
    <source>
        <dbReference type="Proteomes" id="UP000752171"/>
    </source>
</evidence>
<name>A0A8T2LAB7_ASTMX</name>
<accession>A0A8T2LAB7</accession>
<reference evidence="1 2" key="1">
    <citation type="submission" date="2021-07" db="EMBL/GenBank/DDBJ databases">
        <authorList>
            <person name="Imarazene B."/>
            <person name="Zahm M."/>
            <person name="Klopp C."/>
            <person name="Cabau C."/>
            <person name="Beille S."/>
            <person name="Jouanno E."/>
            <person name="Castinel A."/>
            <person name="Lluch J."/>
            <person name="Gil L."/>
            <person name="Kuchtly C."/>
            <person name="Lopez Roques C."/>
            <person name="Donnadieu C."/>
            <person name="Parrinello H."/>
            <person name="Journot L."/>
            <person name="Du K."/>
            <person name="Schartl M."/>
            <person name="Retaux S."/>
            <person name="Guiguen Y."/>
        </authorList>
    </citation>
    <scope>NUCLEOTIDE SEQUENCE [LARGE SCALE GENOMIC DNA]</scope>
    <source>
        <strain evidence="1">Pach_M1</strain>
        <tissue evidence="1">Testis</tissue>
    </source>
</reference>
<protein>
    <submittedName>
        <fullName evidence="1">Uncharacterized protein</fullName>
    </submittedName>
</protein>
<sequence>KMGLWMLRVAMKRRTANPAPAASPVPLMPPAESPVLLMPPVVSPVPLMPPVVSPVPHVSPSMVVFLLKLCCKHKSAQLQQLKG</sequence>
<dbReference type="AlphaFoldDB" id="A0A8T2LAB7"/>